<gene>
    <name evidence="2" type="ORF">COLSTE_00019</name>
</gene>
<reference evidence="2 3" key="2">
    <citation type="submission" date="2008-10" db="EMBL/GenBank/DDBJ databases">
        <authorList>
            <person name="Fulton L."/>
            <person name="Clifton S."/>
            <person name="Fulton B."/>
            <person name="Xu J."/>
            <person name="Minx P."/>
            <person name="Pepin K.H."/>
            <person name="Johnson M."/>
            <person name="Thiruvilangam P."/>
            <person name="Bhonagiri V."/>
            <person name="Nash W.E."/>
            <person name="Mardis E.R."/>
            <person name="Wilson R.K."/>
        </authorList>
    </citation>
    <scope>NUCLEOTIDE SEQUENCE [LARGE SCALE GENOMIC DNA]</scope>
    <source>
        <strain evidence="2 3">DSM 13279</strain>
    </source>
</reference>
<evidence type="ECO:0000313" key="3">
    <source>
        <dbReference type="Proteomes" id="UP000003560"/>
    </source>
</evidence>
<dbReference type="STRING" id="445975.COLSTE_00019"/>
<dbReference type="EMBL" id="ABXJ01000003">
    <property type="protein sequence ID" value="EEA91750.1"/>
    <property type="molecule type" value="Genomic_DNA"/>
</dbReference>
<sequence length="62" mass="6895">MGRIEATERSFKRLSSPRRCGPFLMGAGRTERGAPAARAALHCQDVEPPLVPEHDKERHGRT</sequence>
<dbReference type="HOGENOM" id="CLU_2896361_0_0_11"/>
<keyword evidence="3" id="KW-1185">Reference proteome</keyword>
<organism evidence="2 3">
    <name type="scientific">Collinsella stercoris DSM 13279</name>
    <dbReference type="NCBI Taxonomy" id="445975"/>
    <lineage>
        <taxon>Bacteria</taxon>
        <taxon>Bacillati</taxon>
        <taxon>Actinomycetota</taxon>
        <taxon>Coriobacteriia</taxon>
        <taxon>Coriobacteriales</taxon>
        <taxon>Coriobacteriaceae</taxon>
        <taxon>Collinsella</taxon>
    </lineage>
</organism>
<evidence type="ECO:0000256" key="1">
    <source>
        <dbReference type="SAM" id="MobiDB-lite"/>
    </source>
</evidence>
<dbReference type="AlphaFoldDB" id="B6G7I0"/>
<feature type="compositionally biased region" description="Basic and acidic residues" evidence="1">
    <location>
        <begin position="52"/>
        <end position="62"/>
    </location>
</feature>
<evidence type="ECO:0000313" key="2">
    <source>
        <dbReference type="EMBL" id="EEA91750.1"/>
    </source>
</evidence>
<comment type="caution">
    <text evidence="2">The sequence shown here is derived from an EMBL/GenBank/DDBJ whole genome shotgun (WGS) entry which is preliminary data.</text>
</comment>
<accession>B6G7I0</accession>
<feature type="region of interest" description="Disordered" evidence="1">
    <location>
        <begin position="23"/>
        <end position="62"/>
    </location>
</feature>
<protein>
    <submittedName>
        <fullName evidence="2">Uncharacterized protein</fullName>
    </submittedName>
</protein>
<reference evidence="2 3" key="1">
    <citation type="submission" date="2008-10" db="EMBL/GenBank/DDBJ databases">
        <title>Draft genome sequence of Collinsella stercoris (DSM 13279).</title>
        <authorList>
            <person name="Sudarsanam P."/>
            <person name="Ley R."/>
            <person name="Guruge J."/>
            <person name="Turnbaugh P.J."/>
            <person name="Mahowald M."/>
            <person name="Liep D."/>
            <person name="Gordon J."/>
        </authorList>
    </citation>
    <scope>NUCLEOTIDE SEQUENCE [LARGE SCALE GENOMIC DNA]</scope>
    <source>
        <strain evidence="2 3">DSM 13279</strain>
    </source>
</reference>
<proteinExistence type="predicted"/>
<name>B6G7I0_9ACTN</name>
<dbReference type="Proteomes" id="UP000003560">
    <property type="component" value="Unassembled WGS sequence"/>
</dbReference>